<gene>
    <name evidence="1" type="ORF">SDC9_53544</name>
</gene>
<comment type="caution">
    <text evidence="1">The sequence shown here is derived from an EMBL/GenBank/DDBJ whole genome shotgun (WGS) entry which is preliminary data.</text>
</comment>
<proteinExistence type="predicted"/>
<accession>A0A644WUS8</accession>
<reference evidence="1" key="1">
    <citation type="submission" date="2019-08" db="EMBL/GenBank/DDBJ databases">
        <authorList>
            <person name="Kucharzyk K."/>
            <person name="Murdoch R.W."/>
            <person name="Higgins S."/>
            <person name="Loffler F."/>
        </authorList>
    </citation>
    <scope>NUCLEOTIDE SEQUENCE</scope>
</reference>
<protein>
    <submittedName>
        <fullName evidence="1">Uncharacterized protein</fullName>
    </submittedName>
</protein>
<evidence type="ECO:0000313" key="1">
    <source>
        <dbReference type="EMBL" id="MPM07238.1"/>
    </source>
</evidence>
<organism evidence="1">
    <name type="scientific">bioreactor metagenome</name>
    <dbReference type="NCBI Taxonomy" id="1076179"/>
    <lineage>
        <taxon>unclassified sequences</taxon>
        <taxon>metagenomes</taxon>
        <taxon>ecological metagenomes</taxon>
    </lineage>
</organism>
<sequence>MGKLVVSRETFGKKNKWRGLLRAVVRFFVLLCHNDVDDVANHDDLLDALAFEERLDILTGERSRFHGFRVQRSGQRNARAHFAVDLHAVLHNDLNKRALVVDRPGRVLQWRIAEALVDLLADMRSHGREQQNQGVELVFGELALGVEVVGERHHARDGGVELHALVVLANLLDGRVDGALLIRVGIAFALHHLLQRPDPVEEAAAAARALLVPGNRLVERAHKHDVRAEGVRAVNGDVVVGVDNVAAGLAHLFAVAAKHHAVARALHIRFAGRNVSAVVEEFMPEARVQ</sequence>
<dbReference type="AlphaFoldDB" id="A0A644WUS8"/>
<dbReference type="EMBL" id="VSSQ01001313">
    <property type="protein sequence ID" value="MPM07238.1"/>
    <property type="molecule type" value="Genomic_DNA"/>
</dbReference>
<name>A0A644WUS8_9ZZZZ</name>